<feature type="domain" description="Big-1" evidence="2">
    <location>
        <begin position="1124"/>
        <end position="1209"/>
    </location>
</feature>
<dbReference type="InterPro" id="IPR003344">
    <property type="entry name" value="Big_1_dom"/>
</dbReference>
<dbReference type="InterPro" id="IPR013783">
    <property type="entry name" value="Ig-like_fold"/>
</dbReference>
<evidence type="ECO:0000256" key="1">
    <source>
        <dbReference type="ARBA" id="ARBA00010116"/>
    </source>
</evidence>
<evidence type="ECO:0000259" key="2">
    <source>
        <dbReference type="SMART" id="SM00634"/>
    </source>
</evidence>
<protein>
    <submittedName>
        <fullName evidence="3">Adhesin-like protein</fullName>
    </submittedName>
    <submittedName>
        <fullName evidence="4">Right handed beta helix region</fullName>
    </submittedName>
</protein>
<dbReference type="SMART" id="SM00634">
    <property type="entry name" value="BID_1"/>
    <property type="match status" value="3"/>
</dbReference>
<dbReference type="SUPFAM" id="SSF49373">
    <property type="entry name" value="Invasin/intimin cell-adhesion fragments"/>
    <property type="match status" value="1"/>
</dbReference>
<feature type="domain" description="Big-1" evidence="2">
    <location>
        <begin position="1031"/>
        <end position="1115"/>
    </location>
</feature>
<dbReference type="SUPFAM" id="SSF51126">
    <property type="entry name" value="Pectin lyase-like"/>
    <property type="match status" value="3"/>
</dbReference>
<evidence type="ECO:0000313" key="3">
    <source>
        <dbReference type="EMBL" id="AMK16370.1"/>
    </source>
</evidence>
<sequence length="1311" mass="141666">MNSNKTLTILGLLILLILAIGSISASDLDSDSNILGDNSANIDLTDERYAVNEIDDSNILGEVNADNINTNDKNTNENLNNIDDNLNSICDVEKSVAVKNNPGNNDLASTNKFKESDYSTYFNSNGNIISGKLKSGDTLDFSGEFTNKMFIINIPLVITSADGTAQLNNCGFSFINGSSASIISNLKINNTDNGKSLISLSDVNDMTLKNNNLFSSGRESYPMTFSRVNRMNIFNNTLQTTGYVQGWGHPSAMVLRNAGSCNITGNTVITNDSNGIYFTGYVAGSSSASGDAASYSNYIVNNTVYSIRELPSSFVYGIQVMSSNNYIINNTVCNTFRGISTTGSNNQIIGNKISNIHGAYYSNANTEEGGDYAIYAGSNSIVRDNIISDCYFGLASDDRVPAAISAQKGSNVTNNILRDIDGIGAYLYGNGINFLENDLNITGYGIYIKGNISNVLISDNVIDSNNQTNIKLIKQSRFLFPNNIIIKNNLLYNLGVLSIDIPNESKNITGLETNIIFGGTEPHALDEGSVHFLNESNFYNYFTSAGDLENFIKENDTLVFIGKFSSKNKIFINQKVNLIGVAAKFSDTSFIINDDDVSIRNIKIYNPNTDLKNRLWGIQVNGVKNVRIEDCDISIYDPYSAYAVYLLEASNCSIINNTLEARGNYFTVAILSFNSKDILIDGNTIKTIGSGETYLINNKSCLDGFINIYSDTCIDGSITCPDGYELCPDGSLLCPDGAVVNSSEYYLCVDGSIVFADGTIVCADGTTIDGVVCADGVCADGKTYCLDGTIILENGTRICAGDYQITSENDVIYPDGTIVSSEDYNINETDGSIICPDGTVICVDGSVICPNGTVICVDGSGSNNNLDGVIPGSHMVSGVFRTYGVLLIHSSNINLTNNKIDVGSDLSSDYNLNESYNSIAGVFIHYGGFNNTISNNEILLHSNDPVIYGMGIIGASPNSTAEGSKNNNFTNNNLTIVGPFQGVGIVLAYKAIGSNFLNNNIGIFTNHSYNVLKYAGSENNTLEGNVFDKKINTVLIVSNTSYKFDNPNKIITVTLKDDSGKAIANLNIKITVNGKTYTVKTNNYGIATLKVTLSAIKAYDISAKFDGDTFYFASVGTGKITVTKDSTSLTSSAKTYTVSSTAKYIYITLKDGSNKALANKLITATVNGKTFKAYTNSKGLAKIELTLTAAKTYTVSLKFAGDNYYTGSAKSIKVKVTKTKTKLAVPNKSYKKSAKVKKLTATLKDRTGKRIKNKKITFIVNGKKYKAKTNKRGVVTVKVKLSKKKTYKFTVKFAGDKTYYSAKKTAKVKIK</sequence>
<reference evidence="6" key="4">
    <citation type="submission" date="2016-10" db="EMBL/GenBank/DDBJ databases">
        <authorList>
            <person name="Varghese N."/>
        </authorList>
    </citation>
    <scope>NUCLEOTIDE SEQUENCE [LARGE SCALE GENOMIC DNA]</scope>
    <source>
        <strain evidence="6">DSM 16632</strain>
    </source>
</reference>
<dbReference type="STRING" id="294671.YLM1_1815"/>
<reference evidence="4" key="3">
    <citation type="submission" date="2016-10" db="EMBL/GenBank/DDBJ databases">
        <authorList>
            <person name="de Groot N.N."/>
        </authorList>
    </citation>
    <scope>NUCLEOTIDE SEQUENCE [LARGE SCALE GENOMIC DNA]</scope>
    <source>
        <strain evidence="4">DSM 16632</strain>
    </source>
</reference>
<dbReference type="KEGG" id="mol:YLM1_1815"/>
<feature type="domain" description="Big-1" evidence="2">
    <location>
        <begin position="1219"/>
        <end position="1303"/>
    </location>
</feature>
<organism evidence="3 5">
    <name type="scientific">Methanobrevibacter olleyae</name>
    <dbReference type="NCBI Taxonomy" id="294671"/>
    <lineage>
        <taxon>Archaea</taxon>
        <taxon>Methanobacteriati</taxon>
        <taxon>Methanobacteriota</taxon>
        <taxon>Methanomada group</taxon>
        <taxon>Methanobacteria</taxon>
        <taxon>Methanobacteriales</taxon>
        <taxon>Methanobacteriaceae</taxon>
        <taxon>Methanobrevibacter</taxon>
    </lineage>
</organism>
<dbReference type="Proteomes" id="UP000183442">
    <property type="component" value="Unassembled WGS sequence"/>
</dbReference>
<dbReference type="InterPro" id="IPR011050">
    <property type="entry name" value="Pectin_lyase_fold/virulence"/>
</dbReference>
<evidence type="ECO:0000313" key="6">
    <source>
        <dbReference type="Proteomes" id="UP000183442"/>
    </source>
</evidence>
<dbReference type="RefSeq" id="WP_067148853.1">
    <property type="nucleotide sequence ID" value="NZ_CP014265.1"/>
</dbReference>
<dbReference type="InterPro" id="IPR012334">
    <property type="entry name" value="Pectin_lyas_fold"/>
</dbReference>
<comment type="similarity">
    <text evidence="1">Belongs to the intimin/invasin family.</text>
</comment>
<dbReference type="SMART" id="SM00710">
    <property type="entry name" value="PbH1"/>
    <property type="match status" value="12"/>
</dbReference>
<dbReference type="OrthoDB" id="78237at2157"/>
<evidence type="ECO:0000313" key="5">
    <source>
        <dbReference type="Proteomes" id="UP000066376"/>
    </source>
</evidence>
<dbReference type="Gene3D" id="2.60.40.10">
    <property type="entry name" value="Immunoglobulins"/>
    <property type="match status" value="2"/>
</dbReference>
<dbReference type="EMBL" id="FOTL01000027">
    <property type="protein sequence ID" value="SFL68162.1"/>
    <property type="molecule type" value="Genomic_DNA"/>
</dbReference>
<dbReference type="PATRIC" id="fig|294671.3.peg.1885"/>
<dbReference type="Proteomes" id="UP000066376">
    <property type="component" value="Chromosome"/>
</dbReference>
<evidence type="ECO:0000313" key="4">
    <source>
        <dbReference type="EMBL" id="SFL68162.1"/>
    </source>
</evidence>
<keyword evidence="5" id="KW-1185">Reference proteome</keyword>
<dbReference type="GeneID" id="28490127"/>
<gene>
    <name evidence="4" type="ORF">SAMN02910297_01500</name>
    <name evidence="3" type="ORF">YLM1_1815</name>
</gene>
<accession>A0A126R1T6</accession>
<proteinExistence type="inferred from homology"/>
<dbReference type="EMBL" id="CP014265">
    <property type="protein sequence ID" value="AMK16370.1"/>
    <property type="molecule type" value="Genomic_DNA"/>
</dbReference>
<dbReference type="Gene3D" id="2.160.20.10">
    <property type="entry name" value="Single-stranded right-handed beta-helix, Pectin lyase-like"/>
    <property type="match status" value="2"/>
</dbReference>
<dbReference type="InterPro" id="IPR006626">
    <property type="entry name" value="PbH1"/>
</dbReference>
<reference evidence="3 5" key="1">
    <citation type="journal article" date="2016" name="Genome Announc.">
        <title>Draft Genome Sequence of the Rumen Methanogen Methanobrevibacter olleyae YLM1.</title>
        <authorList>
            <person name="Kelly W.J."/>
            <person name="Li D."/>
            <person name="Lambie S.C."/>
            <person name="Cox F."/>
            <person name="Attwood G.T."/>
            <person name="Altermann E."/>
            <person name="Leahy S.C."/>
        </authorList>
    </citation>
    <scope>NUCLEOTIDE SEQUENCE [LARGE SCALE GENOMIC DNA]</scope>
    <source>
        <strain evidence="3 5">YLM1</strain>
    </source>
</reference>
<reference evidence="5" key="2">
    <citation type="submission" date="2016-02" db="EMBL/GenBank/DDBJ databases">
        <title>The draft genome sequence of the rumen methanogen Methanobrevibacter olleyae YLM1.</title>
        <authorList>
            <consortium name="New Zealand Agricultural Greenhouse Gas Research Centre/Pastoral Greenhouse Gas Research Consortium"/>
            <person name="Kelly W.J."/>
            <person name="Li D."/>
            <person name="Lambie S.C."/>
            <person name="Attwood G.T."/>
            <person name="Altermann E."/>
            <person name="Leahy S.C."/>
        </authorList>
    </citation>
    <scope>NUCLEOTIDE SEQUENCE [LARGE SCALE GENOMIC DNA]</scope>
    <source>
        <strain evidence="5">YLM1</strain>
    </source>
</reference>
<name>A0A126R1T6_METOL</name>
<dbReference type="InterPro" id="IPR008964">
    <property type="entry name" value="Invasin/intimin_cell_adhesion"/>
</dbReference>